<reference evidence="1" key="1">
    <citation type="submission" date="2020-07" db="EMBL/GenBank/DDBJ databases">
        <title>Multicomponent nature underlies the extraordinary mechanical properties of spider dragline silk.</title>
        <authorList>
            <person name="Kono N."/>
            <person name="Nakamura H."/>
            <person name="Mori M."/>
            <person name="Yoshida Y."/>
            <person name="Ohtoshi R."/>
            <person name="Malay A.D."/>
            <person name="Moran D.A.P."/>
            <person name="Tomita M."/>
            <person name="Numata K."/>
            <person name="Arakawa K."/>
        </authorList>
    </citation>
    <scope>NUCLEOTIDE SEQUENCE</scope>
</reference>
<gene>
    <name evidence="1" type="primary">TY3B-I_1257</name>
    <name evidence="1" type="ORF">TNCT_421881</name>
</gene>
<dbReference type="SUPFAM" id="SSF50630">
    <property type="entry name" value="Acid proteases"/>
    <property type="match status" value="1"/>
</dbReference>
<dbReference type="OrthoDB" id="10056424at2759"/>
<sequence>MSGNHLDVTVDGLPVKALVDSDASSSVVFEKFRRYLKKVTFPTHNHTVLKFANGSYVHPKGMCTLKIGISGRILPFEFIVLPDCSPDIILGWNFLKKPLELL</sequence>
<protein>
    <submittedName>
        <fullName evidence="1">Transposon Ty3-I Gag-Pol polyprotein</fullName>
    </submittedName>
</protein>
<name>A0A8X6LW98_TRICU</name>
<keyword evidence="2" id="KW-1185">Reference proteome</keyword>
<accession>A0A8X6LW98</accession>
<dbReference type="InterPro" id="IPR021109">
    <property type="entry name" value="Peptidase_aspartic_dom_sf"/>
</dbReference>
<dbReference type="Proteomes" id="UP000887116">
    <property type="component" value="Unassembled WGS sequence"/>
</dbReference>
<evidence type="ECO:0000313" key="1">
    <source>
        <dbReference type="EMBL" id="GFR25271.1"/>
    </source>
</evidence>
<evidence type="ECO:0000313" key="2">
    <source>
        <dbReference type="Proteomes" id="UP000887116"/>
    </source>
</evidence>
<proteinExistence type="predicted"/>
<organism evidence="1 2">
    <name type="scientific">Trichonephila clavata</name>
    <name type="common">Joro spider</name>
    <name type="synonym">Nephila clavata</name>
    <dbReference type="NCBI Taxonomy" id="2740835"/>
    <lineage>
        <taxon>Eukaryota</taxon>
        <taxon>Metazoa</taxon>
        <taxon>Ecdysozoa</taxon>
        <taxon>Arthropoda</taxon>
        <taxon>Chelicerata</taxon>
        <taxon>Arachnida</taxon>
        <taxon>Araneae</taxon>
        <taxon>Araneomorphae</taxon>
        <taxon>Entelegynae</taxon>
        <taxon>Araneoidea</taxon>
        <taxon>Nephilidae</taxon>
        <taxon>Trichonephila</taxon>
    </lineage>
</organism>
<comment type="caution">
    <text evidence="1">The sequence shown here is derived from an EMBL/GenBank/DDBJ whole genome shotgun (WGS) entry which is preliminary data.</text>
</comment>
<dbReference type="EMBL" id="BMAO01018675">
    <property type="protein sequence ID" value="GFR25271.1"/>
    <property type="molecule type" value="Genomic_DNA"/>
</dbReference>
<dbReference type="CDD" id="cd00303">
    <property type="entry name" value="retropepsin_like"/>
    <property type="match status" value="1"/>
</dbReference>
<dbReference type="Pfam" id="PF13650">
    <property type="entry name" value="Asp_protease_2"/>
    <property type="match status" value="1"/>
</dbReference>
<dbReference type="AlphaFoldDB" id="A0A8X6LW98"/>
<dbReference type="Gene3D" id="2.40.70.10">
    <property type="entry name" value="Acid Proteases"/>
    <property type="match status" value="1"/>
</dbReference>